<accession>A0A8F9XFV7</accession>
<dbReference type="KEGG" id="ole:K0B96_09320"/>
<proteinExistence type="predicted"/>
<name>A0A8F9XFV7_9BACT</name>
<evidence type="ECO:0000313" key="2">
    <source>
        <dbReference type="EMBL" id="QYM77530.1"/>
    </source>
</evidence>
<dbReference type="RefSeq" id="WP_220160635.1">
    <property type="nucleotide sequence ID" value="NZ_CP080507.1"/>
</dbReference>
<feature type="region of interest" description="Disordered" evidence="1">
    <location>
        <begin position="94"/>
        <end position="126"/>
    </location>
</feature>
<feature type="compositionally biased region" description="Basic and acidic residues" evidence="1">
    <location>
        <begin position="94"/>
        <end position="108"/>
    </location>
</feature>
<reference evidence="2" key="1">
    <citation type="submission" date="2021-08" db="EMBL/GenBank/DDBJ databases">
        <title>Genome of a novel bacterium of the phylum Verrucomicrobia, Oleiharenicola sp. KSB-15.</title>
        <authorList>
            <person name="Chung J.-H."/>
            <person name="Ahn J.-H."/>
            <person name="Yoon Y."/>
            <person name="Kim D.-Y."/>
            <person name="An S.-H."/>
            <person name="Park I."/>
            <person name="Yeon J."/>
        </authorList>
    </citation>
    <scope>NUCLEOTIDE SEQUENCE</scope>
    <source>
        <strain evidence="2">KSB-15</strain>
    </source>
</reference>
<dbReference type="AlphaFoldDB" id="A0A8F9XFV7"/>
<dbReference type="Proteomes" id="UP000825051">
    <property type="component" value="Chromosome"/>
</dbReference>
<sequence>MKKMRSVDLDRAEARAAAITSIADPLELGGELTLAAYRAVISDARTKLGTYNTLLSGTDEARSRFLVAERKLADWSDRMLAAVGAVYGRNSDAYEKAGGKRKDARRPSQTDTASEENTPDETPAAA</sequence>
<keyword evidence="3" id="KW-1185">Reference proteome</keyword>
<evidence type="ECO:0000313" key="3">
    <source>
        <dbReference type="Proteomes" id="UP000825051"/>
    </source>
</evidence>
<gene>
    <name evidence="2" type="ORF">K0B96_09320</name>
</gene>
<protein>
    <submittedName>
        <fullName evidence="2">Uncharacterized protein</fullName>
    </submittedName>
</protein>
<evidence type="ECO:0000256" key="1">
    <source>
        <dbReference type="SAM" id="MobiDB-lite"/>
    </source>
</evidence>
<organism evidence="2 3">
    <name type="scientific">Horticoccus luteus</name>
    <dbReference type="NCBI Taxonomy" id="2862869"/>
    <lineage>
        <taxon>Bacteria</taxon>
        <taxon>Pseudomonadati</taxon>
        <taxon>Verrucomicrobiota</taxon>
        <taxon>Opitutia</taxon>
        <taxon>Opitutales</taxon>
        <taxon>Opitutaceae</taxon>
        <taxon>Horticoccus</taxon>
    </lineage>
</organism>
<dbReference type="EMBL" id="CP080507">
    <property type="protein sequence ID" value="QYM77530.1"/>
    <property type="molecule type" value="Genomic_DNA"/>
</dbReference>